<feature type="region of interest" description="Disordered" evidence="1">
    <location>
        <begin position="1"/>
        <end position="35"/>
    </location>
</feature>
<sequence length="293" mass="30537">MTHTTETPATATSTTSGARAHAREQHGRTADTMRHVPAASAPARYTAGLPEAAKERLSWAESVAFGRYTALPLARGTRIRLTDTDGDACVQVLLYRSGALHERLNVADTVKVPWQAYPTAGHPLLSDAGRLMATIVADTSARHDALTGTTTLAGNTARYGAGTAHSSSPAGRELLTLAALKQGLGARDVAPSLSLFKGIGVDPDGSIRFAGTAGAGAAVDILLHMDAVVLLANTAHPLDPRPDFSGTAVDVVAWHASDDLGLLAEGLLTGPLSPEHRQALNNTDHDLMARNAR</sequence>
<comment type="caution">
    <text evidence="3">The sequence shown here is derived from an EMBL/GenBank/DDBJ whole genome shotgun (WGS) entry which is preliminary data.</text>
</comment>
<dbReference type="InterPro" id="IPR018959">
    <property type="entry name" value="DUF1989"/>
</dbReference>
<dbReference type="EMBL" id="BAAAQB010000026">
    <property type="protein sequence ID" value="GAA2134763.1"/>
    <property type="molecule type" value="Genomic_DNA"/>
</dbReference>
<dbReference type="PANTHER" id="PTHR31527">
    <property type="entry name" value="RE64534P"/>
    <property type="match status" value="1"/>
</dbReference>
<feature type="compositionally biased region" description="Low complexity" evidence="1">
    <location>
        <begin position="1"/>
        <end position="19"/>
    </location>
</feature>
<evidence type="ECO:0000256" key="1">
    <source>
        <dbReference type="SAM" id="MobiDB-lite"/>
    </source>
</evidence>
<keyword evidence="4" id="KW-1185">Reference proteome</keyword>
<accession>A0ABN2Z058</accession>
<dbReference type="Pfam" id="PF09347">
    <property type="entry name" value="DUF1989"/>
    <property type="match status" value="1"/>
</dbReference>
<dbReference type="Proteomes" id="UP001500102">
    <property type="component" value="Unassembled WGS sequence"/>
</dbReference>
<dbReference type="PANTHER" id="PTHR31527:SF0">
    <property type="entry name" value="RE64534P"/>
    <property type="match status" value="1"/>
</dbReference>
<evidence type="ECO:0000313" key="4">
    <source>
        <dbReference type="Proteomes" id="UP001500102"/>
    </source>
</evidence>
<dbReference type="InterPro" id="IPR017792">
    <property type="entry name" value="UAAP1"/>
</dbReference>
<evidence type="ECO:0000259" key="2">
    <source>
        <dbReference type="Pfam" id="PF09347"/>
    </source>
</evidence>
<dbReference type="RefSeq" id="WP_344364702.1">
    <property type="nucleotide sequence ID" value="NZ_BAAAQB010000026.1"/>
</dbReference>
<proteinExistence type="predicted"/>
<gene>
    <name evidence="3" type="ORF">GCM10009825_18680</name>
</gene>
<feature type="domain" description="DUF1989" evidence="2">
    <location>
        <begin position="62"/>
        <end position="227"/>
    </location>
</feature>
<organism evidence="3 4">
    <name type="scientific">Arthrobacter humicola</name>
    <dbReference type="NCBI Taxonomy" id="409291"/>
    <lineage>
        <taxon>Bacteria</taxon>
        <taxon>Bacillati</taxon>
        <taxon>Actinomycetota</taxon>
        <taxon>Actinomycetes</taxon>
        <taxon>Micrococcales</taxon>
        <taxon>Micrococcaceae</taxon>
        <taxon>Arthrobacter</taxon>
    </lineage>
</organism>
<name>A0ABN2Z058_9MICC</name>
<dbReference type="NCBIfam" id="TIGR03425">
    <property type="entry name" value="urea_degr_2"/>
    <property type="match status" value="1"/>
</dbReference>
<reference evidence="3 4" key="1">
    <citation type="journal article" date="2019" name="Int. J. Syst. Evol. Microbiol.">
        <title>The Global Catalogue of Microorganisms (GCM) 10K type strain sequencing project: providing services to taxonomists for standard genome sequencing and annotation.</title>
        <authorList>
            <consortium name="The Broad Institute Genomics Platform"/>
            <consortium name="The Broad Institute Genome Sequencing Center for Infectious Disease"/>
            <person name="Wu L."/>
            <person name="Ma J."/>
        </authorList>
    </citation>
    <scope>NUCLEOTIDE SEQUENCE [LARGE SCALE GENOMIC DNA]</scope>
    <source>
        <strain evidence="3 4">JCM 15921</strain>
    </source>
</reference>
<evidence type="ECO:0000313" key="3">
    <source>
        <dbReference type="EMBL" id="GAA2134763.1"/>
    </source>
</evidence>
<feature type="compositionally biased region" description="Basic and acidic residues" evidence="1">
    <location>
        <begin position="21"/>
        <end position="34"/>
    </location>
</feature>
<protein>
    <submittedName>
        <fullName evidence="3">Urea carboxylase-associated family protein</fullName>
    </submittedName>
</protein>
<feature type="region of interest" description="Disordered" evidence="1">
    <location>
        <begin position="274"/>
        <end position="293"/>
    </location>
</feature>